<gene>
    <name evidence="2" type="ORF">BST14_18720</name>
</gene>
<dbReference type="AlphaFoldDB" id="A0A1W9ZBS8"/>
<feature type="region of interest" description="Disordered" evidence="1">
    <location>
        <begin position="56"/>
        <end position="84"/>
    </location>
</feature>
<accession>A0A1W9ZBS8</accession>
<proteinExistence type="predicted"/>
<comment type="caution">
    <text evidence="2">The sequence shown here is derived from an EMBL/GenBank/DDBJ whole genome shotgun (WGS) entry which is preliminary data.</text>
</comment>
<sequence>MNGATADLYRAPARDRNGDPIDADGNPLDIYDHQLGGYLGTIVDVCQGSISSQRYNGNEARQESADGRGTIGIRKDAKLTDGTPAPKVRYGDRLVIGSVRYEVVSDSNWDSPHALTGRVFPRVWYDVTYRR</sequence>
<organism evidence="2 3">
    <name type="scientific">Mycobacterium arosiense ATCC BAA-1401 = DSM 45069</name>
    <dbReference type="NCBI Taxonomy" id="1265311"/>
    <lineage>
        <taxon>Bacteria</taxon>
        <taxon>Bacillati</taxon>
        <taxon>Actinomycetota</taxon>
        <taxon>Actinomycetes</taxon>
        <taxon>Mycobacteriales</taxon>
        <taxon>Mycobacteriaceae</taxon>
        <taxon>Mycobacterium</taxon>
        <taxon>Mycobacterium avium complex (MAC)</taxon>
    </lineage>
</organism>
<name>A0A1W9ZBS8_MYCAI</name>
<evidence type="ECO:0000256" key="1">
    <source>
        <dbReference type="SAM" id="MobiDB-lite"/>
    </source>
</evidence>
<dbReference type="Proteomes" id="UP000192707">
    <property type="component" value="Unassembled WGS sequence"/>
</dbReference>
<feature type="region of interest" description="Disordered" evidence="1">
    <location>
        <begin position="1"/>
        <end position="24"/>
    </location>
</feature>
<keyword evidence="3" id="KW-1185">Reference proteome</keyword>
<evidence type="ECO:0000313" key="2">
    <source>
        <dbReference type="EMBL" id="ORA11376.1"/>
    </source>
</evidence>
<reference evidence="2 3" key="1">
    <citation type="submission" date="2016-12" db="EMBL/GenBank/DDBJ databases">
        <title>The new phylogeny of genus Mycobacterium.</title>
        <authorList>
            <person name="Tortoli E."/>
            <person name="Trovato A."/>
            <person name="Cirillo D.M."/>
        </authorList>
    </citation>
    <scope>NUCLEOTIDE SEQUENCE [LARGE SCALE GENOMIC DNA]</scope>
    <source>
        <strain evidence="2 3">DSM 45069</strain>
    </source>
</reference>
<protein>
    <submittedName>
        <fullName evidence="2">Uncharacterized protein</fullName>
    </submittedName>
</protein>
<evidence type="ECO:0000313" key="3">
    <source>
        <dbReference type="Proteomes" id="UP000192707"/>
    </source>
</evidence>
<dbReference type="EMBL" id="MVHG01000054">
    <property type="protein sequence ID" value="ORA11376.1"/>
    <property type="molecule type" value="Genomic_DNA"/>
</dbReference>